<dbReference type="Proteomes" id="UP000284277">
    <property type="component" value="Unassembled WGS sequence"/>
</dbReference>
<evidence type="ECO:0000313" key="4">
    <source>
        <dbReference type="Proteomes" id="UP000284277"/>
    </source>
</evidence>
<keyword evidence="1" id="KW-0175">Coiled coil</keyword>
<evidence type="ECO:0000256" key="1">
    <source>
        <dbReference type="SAM" id="Coils"/>
    </source>
</evidence>
<dbReference type="RefSeq" id="WP_120198288.1">
    <property type="nucleotide sequence ID" value="NZ_MCIA01000032.1"/>
</dbReference>
<proteinExistence type="predicted"/>
<dbReference type="OrthoDB" id="9788304at2"/>
<protein>
    <recommendedName>
        <fullName evidence="5">Zinc ribbon domain-containing protein</fullName>
    </recommendedName>
</protein>
<evidence type="ECO:0000256" key="2">
    <source>
        <dbReference type="SAM" id="MobiDB-lite"/>
    </source>
</evidence>
<sequence>MAFLEELGKTLSDTGKEVATKAKALTETIQLKTQISAEKTKLDEAYAVIGKQFYEANEEPEEAYAKAYEAIRASRERIAALEMELTQSEGTRICAECGAKILKDSFYCGKCGAHVKEASASSVTNEETFVEPEEPVLSEEENLASGINKVNEEAFESTEEKN</sequence>
<dbReference type="AlphaFoldDB" id="A0A419SW79"/>
<accession>A0A419SW79</accession>
<feature type="compositionally biased region" description="Acidic residues" evidence="2">
    <location>
        <begin position="153"/>
        <end position="162"/>
    </location>
</feature>
<feature type="compositionally biased region" description="Acidic residues" evidence="2">
    <location>
        <begin position="128"/>
        <end position="142"/>
    </location>
</feature>
<comment type="caution">
    <text evidence="3">The sequence shown here is derived from an EMBL/GenBank/DDBJ whole genome shotgun (WGS) entry which is preliminary data.</text>
</comment>
<feature type="coiled-coil region" evidence="1">
    <location>
        <begin position="64"/>
        <end position="91"/>
    </location>
</feature>
<feature type="region of interest" description="Disordered" evidence="2">
    <location>
        <begin position="122"/>
        <end position="162"/>
    </location>
</feature>
<evidence type="ECO:0000313" key="3">
    <source>
        <dbReference type="EMBL" id="RKD29455.1"/>
    </source>
</evidence>
<gene>
    <name evidence="3" type="ORF">BET01_08915</name>
</gene>
<organism evidence="3 4">
    <name type="scientific">Lacrimispora algidixylanolytica</name>
    <dbReference type="NCBI Taxonomy" id="94868"/>
    <lineage>
        <taxon>Bacteria</taxon>
        <taxon>Bacillati</taxon>
        <taxon>Bacillota</taxon>
        <taxon>Clostridia</taxon>
        <taxon>Lachnospirales</taxon>
        <taxon>Lachnospiraceae</taxon>
        <taxon>Lacrimispora</taxon>
    </lineage>
</organism>
<keyword evidence="4" id="KW-1185">Reference proteome</keyword>
<evidence type="ECO:0008006" key="5">
    <source>
        <dbReference type="Google" id="ProtNLM"/>
    </source>
</evidence>
<dbReference type="EMBL" id="MCIA01000032">
    <property type="protein sequence ID" value="RKD29455.1"/>
    <property type="molecule type" value="Genomic_DNA"/>
</dbReference>
<name>A0A419SW79_9FIRM</name>
<reference evidence="3 4" key="1">
    <citation type="submission" date="2016-08" db="EMBL/GenBank/DDBJ databases">
        <title>A new outlook on sporulation: Clostridium algidixylanolyticum.</title>
        <authorList>
            <person name="Poppleton D.I."/>
            <person name="Gribaldo S."/>
        </authorList>
    </citation>
    <scope>NUCLEOTIDE SEQUENCE [LARGE SCALE GENOMIC DNA]</scope>
    <source>
        <strain evidence="3 4">SPL73</strain>
    </source>
</reference>